<dbReference type="Proteomes" id="UP000013251">
    <property type="component" value="Unassembled WGS sequence"/>
</dbReference>
<accession>N9F5P6</accession>
<dbReference type="EMBL" id="APQG01000015">
    <property type="protein sequence ID" value="ENW00164.1"/>
    <property type="molecule type" value="Genomic_DNA"/>
</dbReference>
<dbReference type="OrthoDB" id="7278537at2"/>
<keyword evidence="3" id="KW-1185">Reference proteome</keyword>
<proteinExistence type="predicted"/>
<dbReference type="RefSeq" id="WP_005029618.1">
    <property type="nucleotide sequence ID" value="NZ_KB849755.1"/>
</dbReference>
<gene>
    <name evidence="2" type="ORF">F938_00808</name>
</gene>
<evidence type="ECO:0000313" key="3">
    <source>
        <dbReference type="Proteomes" id="UP000013251"/>
    </source>
</evidence>
<name>N9F5P6_ACIBZ</name>
<dbReference type="AlphaFoldDB" id="N9F5P6"/>
<sequence>MTTTKISICNHALSLIGERSISSFEEETTTAEHCRNVYDQTRKSVLRDHPWSCAKKRTILAPVTTYPAFDFNHAFPLPKDFLRLIDAGQCQYEIENRHILSNNNELRLIYIFDNSNEDTWDSILVEAMALKLASRLCKPLTGSDAAGESAKAEYERQIAKARRVNAQERQSEDMQYSESSYLGGRY</sequence>
<evidence type="ECO:0000256" key="1">
    <source>
        <dbReference type="SAM" id="MobiDB-lite"/>
    </source>
</evidence>
<organism evidence="2 3">
    <name type="scientific">Acinetobacter bereziniae LMG 1003 = CIP 70.12</name>
    <dbReference type="NCBI Taxonomy" id="981324"/>
    <lineage>
        <taxon>Bacteria</taxon>
        <taxon>Pseudomonadati</taxon>
        <taxon>Pseudomonadota</taxon>
        <taxon>Gammaproteobacteria</taxon>
        <taxon>Moraxellales</taxon>
        <taxon>Moraxellaceae</taxon>
        <taxon>Acinetobacter</taxon>
    </lineage>
</organism>
<feature type="region of interest" description="Disordered" evidence="1">
    <location>
        <begin position="161"/>
        <end position="186"/>
    </location>
</feature>
<reference evidence="2 3" key="1">
    <citation type="submission" date="2013-02" db="EMBL/GenBank/DDBJ databases">
        <title>The Genome Sequence of Acinetobacter bereziniae CIP 70.12.</title>
        <authorList>
            <consortium name="The Broad Institute Genome Sequencing Platform"/>
            <consortium name="The Broad Institute Genome Sequencing Center for Infectious Disease"/>
            <person name="Cerqueira G."/>
            <person name="Feldgarden M."/>
            <person name="Courvalin P."/>
            <person name="Perichon B."/>
            <person name="Grillot-Courvalin C."/>
            <person name="Clermont D."/>
            <person name="Rocha E."/>
            <person name="Yoon E.-J."/>
            <person name="Nemec A."/>
            <person name="Walker B."/>
            <person name="Young S.K."/>
            <person name="Zeng Q."/>
            <person name="Gargeya S."/>
            <person name="Fitzgerald M."/>
            <person name="Haas B."/>
            <person name="Abouelleil A."/>
            <person name="Alvarado L."/>
            <person name="Arachchi H.M."/>
            <person name="Berlin A.M."/>
            <person name="Chapman S.B."/>
            <person name="Dewar J."/>
            <person name="Goldberg J."/>
            <person name="Griggs A."/>
            <person name="Gujja S."/>
            <person name="Hansen M."/>
            <person name="Howarth C."/>
            <person name="Imamovic A."/>
            <person name="Larimer J."/>
            <person name="McCowan C."/>
            <person name="Murphy C."/>
            <person name="Neiman D."/>
            <person name="Pearson M."/>
            <person name="Priest M."/>
            <person name="Roberts A."/>
            <person name="Saif S."/>
            <person name="Shea T."/>
            <person name="Sisk P."/>
            <person name="Sykes S."/>
            <person name="Wortman J."/>
            <person name="Nusbaum C."/>
            <person name="Birren B."/>
        </authorList>
    </citation>
    <scope>NUCLEOTIDE SEQUENCE [LARGE SCALE GENOMIC DNA]</scope>
    <source>
        <strain evidence="2 3">CIP 70.12</strain>
    </source>
</reference>
<dbReference type="PATRIC" id="fig|1217650.3.peg.774"/>
<evidence type="ECO:0000313" key="2">
    <source>
        <dbReference type="EMBL" id="ENW00164.1"/>
    </source>
</evidence>
<dbReference type="HOGENOM" id="CLU_098962_1_0_6"/>
<protein>
    <submittedName>
        <fullName evidence="2">Uncharacterized protein</fullName>
    </submittedName>
</protein>
<comment type="caution">
    <text evidence="2">The sequence shown here is derived from an EMBL/GenBank/DDBJ whole genome shotgun (WGS) entry which is preliminary data.</text>
</comment>